<sequence>MIEFSVVDWSAWAPGLTTKSAWQAWAMAPTLPEGPDTPALPEVPPMQRRRIERLGRMAIQAACWCEQPDDAGQVPLVFASRHGDVARSMELLDTLRQDTPMSPTAFGLSVHNAVAALYSIARGQRGNYLALAGGRGTVEAACVEAFGLLADGAPEVRVIAYESPLPAVYAGFADEPDPFFAWCWRLARADVPGTRLSLGWGGGASDSGTPDSPAGVLPHSLEALRFLLSGESRLQLQADGQQWTWQRRG</sequence>
<dbReference type="Pfam" id="PF13723">
    <property type="entry name" value="Ketoacyl-synt_2"/>
    <property type="match status" value="1"/>
</dbReference>
<protein>
    <submittedName>
        <fullName evidence="2">Beta-ketoacyl synthase chain length factor</fullName>
    </submittedName>
</protein>
<gene>
    <name evidence="2" type="ORF">PDM28_18655</name>
</gene>
<name>A0ABY9YD82_9GAMM</name>
<proteinExistence type="predicted"/>
<organism evidence="2 3">
    <name type="scientific">Stenotrophomonas aracearum</name>
    <dbReference type="NCBI Taxonomy" id="3003272"/>
    <lineage>
        <taxon>Bacteria</taxon>
        <taxon>Pseudomonadati</taxon>
        <taxon>Pseudomonadota</taxon>
        <taxon>Gammaproteobacteria</taxon>
        <taxon>Lysobacterales</taxon>
        <taxon>Lysobacteraceae</taxon>
        <taxon>Stenotrophomonas</taxon>
    </lineage>
</organism>
<evidence type="ECO:0000259" key="1">
    <source>
        <dbReference type="Pfam" id="PF13723"/>
    </source>
</evidence>
<accession>A0ABY9YD82</accession>
<dbReference type="Proteomes" id="UP001305421">
    <property type="component" value="Chromosome"/>
</dbReference>
<dbReference type="InterPro" id="IPR014030">
    <property type="entry name" value="Ketoacyl_synth_N"/>
</dbReference>
<evidence type="ECO:0000313" key="2">
    <source>
        <dbReference type="EMBL" id="WNH48652.1"/>
    </source>
</evidence>
<feature type="domain" description="Beta-ketoacyl synthase-like N-terminal" evidence="1">
    <location>
        <begin position="22"/>
        <end position="246"/>
    </location>
</feature>
<reference evidence="2 3" key="1">
    <citation type="submission" date="2022-12" db="EMBL/GenBank/DDBJ databases">
        <title>Two new species, Stenotrophomonas aracearum and Stenotrophomonas oahuensis, isolated from Anthurium (Araceae family) in Hawaii.</title>
        <authorList>
            <person name="Chunag S.C."/>
            <person name="Dobhal S."/>
            <person name="Alvarez A."/>
            <person name="Arif M."/>
        </authorList>
    </citation>
    <scope>NUCLEOTIDE SEQUENCE [LARGE SCALE GENOMIC DNA]</scope>
    <source>
        <strain evidence="2 3">A5588</strain>
    </source>
</reference>
<evidence type="ECO:0000313" key="3">
    <source>
        <dbReference type="Proteomes" id="UP001305421"/>
    </source>
</evidence>
<keyword evidence="3" id="KW-1185">Reference proteome</keyword>
<dbReference type="RefSeq" id="WP_102946210.1">
    <property type="nucleotide sequence ID" value="NZ_CP115543.1"/>
</dbReference>
<dbReference type="EMBL" id="CP115543">
    <property type="protein sequence ID" value="WNH48652.1"/>
    <property type="molecule type" value="Genomic_DNA"/>
</dbReference>